<feature type="compositionally biased region" description="Basic and acidic residues" evidence="1">
    <location>
        <begin position="1"/>
        <end position="11"/>
    </location>
</feature>
<reference evidence="2" key="1">
    <citation type="journal article" date="2015" name="Nature">
        <title>Complex archaea that bridge the gap between prokaryotes and eukaryotes.</title>
        <authorList>
            <person name="Spang A."/>
            <person name="Saw J.H."/>
            <person name="Jorgensen S.L."/>
            <person name="Zaremba-Niedzwiedzka K."/>
            <person name="Martijn J."/>
            <person name="Lind A.E."/>
            <person name="van Eijk R."/>
            <person name="Schleper C."/>
            <person name="Guy L."/>
            <person name="Ettema T.J."/>
        </authorList>
    </citation>
    <scope>NUCLEOTIDE SEQUENCE</scope>
</reference>
<comment type="caution">
    <text evidence="2">The sequence shown here is derived from an EMBL/GenBank/DDBJ whole genome shotgun (WGS) entry which is preliminary data.</text>
</comment>
<organism evidence="2">
    <name type="scientific">marine sediment metagenome</name>
    <dbReference type="NCBI Taxonomy" id="412755"/>
    <lineage>
        <taxon>unclassified sequences</taxon>
        <taxon>metagenomes</taxon>
        <taxon>ecological metagenomes</taxon>
    </lineage>
</organism>
<sequence length="123" mass="14432">MATHDPYKQTPRESFNGGYWDGRDDRESVRARRTRDGKNLPLPDFAPVYSEGYDFGFDAKGWDATYTNEIVCIREVWTDQCPKDCEAHSSEPAWKRRQAKAKAQREERKARKAMRPGRQDYRV</sequence>
<evidence type="ECO:0000256" key="1">
    <source>
        <dbReference type="SAM" id="MobiDB-lite"/>
    </source>
</evidence>
<feature type="compositionally biased region" description="Basic and acidic residues" evidence="1">
    <location>
        <begin position="21"/>
        <end position="38"/>
    </location>
</feature>
<feature type="region of interest" description="Disordered" evidence="1">
    <location>
        <begin position="1"/>
        <end position="43"/>
    </location>
</feature>
<proteinExistence type="predicted"/>
<protein>
    <submittedName>
        <fullName evidence="2">Uncharacterized protein</fullName>
    </submittedName>
</protein>
<dbReference type="EMBL" id="LAZR01000929">
    <property type="protein sequence ID" value="KKN54434.1"/>
    <property type="molecule type" value="Genomic_DNA"/>
</dbReference>
<name>A0A0F9RI30_9ZZZZ</name>
<evidence type="ECO:0000313" key="2">
    <source>
        <dbReference type="EMBL" id="KKN54434.1"/>
    </source>
</evidence>
<dbReference type="AlphaFoldDB" id="A0A0F9RI30"/>
<gene>
    <name evidence="2" type="ORF">LCGC14_0592320</name>
</gene>
<feature type="region of interest" description="Disordered" evidence="1">
    <location>
        <begin position="87"/>
        <end position="123"/>
    </location>
</feature>
<accession>A0A0F9RI30</accession>